<proteinExistence type="predicted"/>
<feature type="chain" id="PRO_5002207394" evidence="1">
    <location>
        <begin position="20"/>
        <end position="83"/>
    </location>
</feature>
<evidence type="ECO:0000256" key="1">
    <source>
        <dbReference type="SAM" id="SignalP"/>
    </source>
</evidence>
<dbReference type="AlphaFoldDB" id="A0A0D0BL85"/>
<dbReference type="InParanoid" id="A0A0D0BL85"/>
<keyword evidence="3" id="KW-1185">Reference proteome</keyword>
<evidence type="ECO:0000313" key="2">
    <source>
        <dbReference type="EMBL" id="KIK46732.1"/>
    </source>
</evidence>
<reference evidence="3" key="2">
    <citation type="submission" date="2015-01" db="EMBL/GenBank/DDBJ databases">
        <title>Evolutionary Origins and Diversification of the Mycorrhizal Mutualists.</title>
        <authorList>
            <consortium name="DOE Joint Genome Institute"/>
            <consortium name="Mycorrhizal Genomics Consortium"/>
            <person name="Kohler A."/>
            <person name="Kuo A."/>
            <person name="Nagy L.G."/>
            <person name="Floudas D."/>
            <person name="Copeland A."/>
            <person name="Barry K.W."/>
            <person name="Cichocki N."/>
            <person name="Veneault-Fourrey C."/>
            <person name="LaButti K."/>
            <person name="Lindquist E.A."/>
            <person name="Lipzen A."/>
            <person name="Lundell T."/>
            <person name="Morin E."/>
            <person name="Murat C."/>
            <person name="Riley R."/>
            <person name="Ohm R."/>
            <person name="Sun H."/>
            <person name="Tunlid A."/>
            <person name="Henrissat B."/>
            <person name="Grigoriev I.V."/>
            <person name="Hibbett D.S."/>
            <person name="Martin F."/>
        </authorList>
    </citation>
    <scope>NUCLEOTIDE SEQUENCE [LARGE SCALE GENOMIC DNA]</scope>
    <source>
        <strain evidence="3">UH-Slu-Lm8-n1</strain>
    </source>
</reference>
<protein>
    <submittedName>
        <fullName evidence="2">Uncharacterized protein</fullName>
    </submittedName>
</protein>
<sequence>MYGTYIIGVFLLALSYADTDTDSYSLPVDPSDSVLRGCAVDCMLQVNINFSCPSVYTSFPLDFLVENSTSTFMRKRTADVYSS</sequence>
<keyword evidence="1" id="KW-0732">Signal</keyword>
<gene>
    <name evidence="2" type="ORF">CY34DRAFT_800081</name>
</gene>
<dbReference type="EMBL" id="KN835155">
    <property type="protein sequence ID" value="KIK46732.1"/>
    <property type="molecule type" value="Genomic_DNA"/>
</dbReference>
<feature type="signal peptide" evidence="1">
    <location>
        <begin position="1"/>
        <end position="19"/>
    </location>
</feature>
<dbReference type="Proteomes" id="UP000054485">
    <property type="component" value="Unassembled WGS sequence"/>
</dbReference>
<dbReference type="HOGENOM" id="CLU_2544118_0_0_1"/>
<dbReference type="OrthoDB" id="10330814at2759"/>
<organism evidence="2 3">
    <name type="scientific">Suillus luteus UH-Slu-Lm8-n1</name>
    <dbReference type="NCBI Taxonomy" id="930992"/>
    <lineage>
        <taxon>Eukaryota</taxon>
        <taxon>Fungi</taxon>
        <taxon>Dikarya</taxon>
        <taxon>Basidiomycota</taxon>
        <taxon>Agaricomycotina</taxon>
        <taxon>Agaricomycetes</taxon>
        <taxon>Agaricomycetidae</taxon>
        <taxon>Boletales</taxon>
        <taxon>Suillineae</taxon>
        <taxon>Suillaceae</taxon>
        <taxon>Suillus</taxon>
    </lineage>
</organism>
<name>A0A0D0BL85_9AGAM</name>
<accession>A0A0D0BL85</accession>
<evidence type="ECO:0000313" key="3">
    <source>
        <dbReference type="Proteomes" id="UP000054485"/>
    </source>
</evidence>
<reference evidence="2 3" key="1">
    <citation type="submission" date="2014-04" db="EMBL/GenBank/DDBJ databases">
        <authorList>
            <consortium name="DOE Joint Genome Institute"/>
            <person name="Kuo A."/>
            <person name="Ruytinx J."/>
            <person name="Rineau F."/>
            <person name="Colpaert J."/>
            <person name="Kohler A."/>
            <person name="Nagy L.G."/>
            <person name="Floudas D."/>
            <person name="Copeland A."/>
            <person name="Barry K.W."/>
            <person name="Cichocki N."/>
            <person name="Veneault-Fourrey C."/>
            <person name="LaButti K."/>
            <person name="Lindquist E.A."/>
            <person name="Lipzen A."/>
            <person name="Lundell T."/>
            <person name="Morin E."/>
            <person name="Murat C."/>
            <person name="Sun H."/>
            <person name="Tunlid A."/>
            <person name="Henrissat B."/>
            <person name="Grigoriev I.V."/>
            <person name="Hibbett D.S."/>
            <person name="Martin F."/>
            <person name="Nordberg H.P."/>
            <person name="Cantor M.N."/>
            <person name="Hua S.X."/>
        </authorList>
    </citation>
    <scope>NUCLEOTIDE SEQUENCE [LARGE SCALE GENOMIC DNA]</scope>
    <source>
        <strain evidence="2 3">UH-Slu-Lm8-n1</strain>
    </source>
</reference>